<organism evidence="2 3">
    <name type="scientific">Cuscuta australis</name>
    <dbReference type="NCBI Taxonomy" id="267555"/>
    <lineage>
        <taxon>Eukaryota</taxon>
        <taxon>Viridiplantae</taxon>
        <taxon>Streptophyta</taxon>
        <taxon>Embryophyta</taxon>
        <taxon>Tracheophyta</taxon>
        <taxon>Spermatophyta</taxon>
        <taxon>Magnoliopsida</taxon>
        <taxon>eudicotyledons</taxon>
        <taxon>Gunneridae</taxon>
        <taxon>Pentapetalae</taxon>
        <taxon>asterids</taxon>
        <taxon>lamiids</taxon>
        <taxon>Solanales</taxon>
        <taxon>Convolvulaceae</taxon>
        <taxon>Cuscuteae</taxon>
        <taxon>Cuscuta</taxon>
        <taxon>Cuscuta subgen. Grammica</taxon>
        <taxon>Cuscuta sect. Cleistogrammica</taxon>
    </lineage>
</organism>
<comment type="caution">
    <text evidence="2">The sequence shown here is derived from an EMBL/GenBank/DDBJ whole genome shotgun (WGS) entry which is preliminary data.</text>
</comment>
<sequence length="155" mass="16963">MTQMGRRGGDNQIALDSHYSSIAMLQERFRQLERAKETREERELLMMKTLSSSSSFSSSSSSPSSYYQDHYGPTPPPASKRTVNAELSLFPGAAVAKPSSSKKISLSLWPGADSPVGGFRPGGPTHTSVHGNNWVIKHEHHGDSDYCDVDTSLHL</sequence>
<protein>
    <submittedName>
        <fullName evidence="2">Uncharacterized protein</fullName>
    </submittedName>
</protein>
<evidence type="ECO:0000313" key="3">
    <source>
        <dbReference type="Proteomes" id="UP000249390"/>
    </source>
</evidence>
<accession>A0A328D206</accession>
<name>A0A328D206_9ASTE</name>
<proteinExistence type="predicted"/>
<evidence type="ECO:0000256" key="1">
    <source>
        <dbReference type="SAM" id="MobiDB-lite"/>
    </source>
</evidence>
<dbReference type="Proteomes" id="UP000249390">
    <property type="component" value="Unassembled WGS sequence"/>
</dbReference>
<feature type="compositionally biased region" description="Low complexity" evidence="1">
    <location>
        <begin position="51"/>
        <end position="65"/>
    </location>
</feature>
<evidence type="ECO:0000313" key="2">
    <source>
        <dbReference type="EMBL" id="RAL37893.1"/>
    </source>
</evidence>
<reference evidence="2 3" key="1">
    <citation type="submission" date="2018-06" db="EMBL/GenBank/DDBJ databases">
        <title>The Genome of Cuscuta australis (Dodder) Provides Insight into the Evolution of Plant Parasitism.</title>
        <authorList>
            <person name="Liu H."/>
        </authorList>
    </citation>
    <scope>NUCLEOTIDE SEQUENCE [LARGE SCALE GENOMIC DNA]</scope>
    <source>
        <strain evidence="3">cv. Yunnan</strain>
        <tissue evidence="2">Vines</tissue>
    </source>
</reference>
<feature type="region of interest" description="Disordered" evidence="1">
    <location>
        <begin position="46"/>
        <end position="81"/>
    </location>
</feature>
<gene>
    <name evidence="2" type="ORF">DM860_000587</name>
</gene>
<dbReference type="AlphaFoldDB" id="A0A328D206"/>
<dbReference type="EMBL" id="NQVE01000215">
    <property type="protein sequence ID" value="RAL37893.1"/>
    <property type="molecule type" value="Genomic_DNA"/>
</dbReference>
<dbReference type="PANTHER" id="PTHR34570:SF12">
    <property type="entry name" value="EXPRESSED PROTEIN"/>
    <property type="match status" value="1"/>
</dbReference>
<keyword evidence="3" id="KW-1185">Reference proteome</keyword>
<dbReference type="PANTHER" id="PTHR34570">
    <property type="entry name" value="OS03G0593100 PROTEIN"/>
    <property type="match status" value="1"/>
</dbReference>